<keyword evidence="1" id="KW-0812">Transmembrane</keyword>
<feature type="transmembrane region" description="Helical" evidence="1">
    <location>
        <begin position="20"/>
        <end position="39"/>
    </location>
</feature>
<accession>A0ABV7S6T4</accession>
<dbReference type="InterPro" id="IPR048136">
    <property type="entry name" value="STM3941-like"/>
</dbReference>
<comment type="caution">
    <text evidence="2">The sequence shown here is derived from an EMBL/GenBank/DDBJ whole genome shotgun (WGS) entry which is preliminary data.</text>
</comment>
<reference evidence="3" key="1">
    <citation type="journal article" date="2019" name="Int. J. Syst. Evol. Microbiol.">
        <title>The Global Catalogue of Microorganisms (GCM) 10K type strain sequencing project: providing services to taxonomists for standard genome sequencing and annotation.</title>
        <authorList>
            <consortium name="The Broad Institute Genomics Platform"/>
            <consortium name="The Broad Institute Genome Sequencing Center for Infectious Disease"/>
            <person name="Wu L."/>
            <person name="Ma J."/>
        </authorList>
    </citation>
    <scope>NUCLEOTIDE SEQUENCE [LARGE SCALE GENOMIC DNA]</scope>
    <source>
        <strain evidence="3">CGMCC 4.7035</strain>
    </source>
</reference>
<keyword evidence="1" id="KW-0472">Membrane</keyword>
<proteinExistence type="predicted"/>
<feature type="transmembrane region" description="Helical" evidence="1">
    <location>
        <begin position="46"/>
        <end position="69"/>
    </location>
</feature>
<evidence type="ECO:0000313" key="3">
    <source>
        <dbReference type="Proteomes" id="UP001595701"/>
    </source>
</evidence>
<keyword evidence="1" id="KW-1133">Transmembrane helix</keyword>
<organism evidence="2 3">
    <name type="scientific">Streptomyces yaanensis</name>
    <dbReference type="NCBI Taxonomy" id="1142239"/>
    <lineage>
        <taxon>Bacteria</taxon>
        <taxon>Bacillati</taxon>
        <taxon>Actinomycetota</taxon>
        <taxon>Actinomycetes</taxon>
        <taxon>Kitasatosporales</taxon>
        <taxon>Streptomycetaceae</taxon>
        <taxon>Streptomyces</taxon>
    </lineage>
</organism>
<evidence type="ECO:0000256" key="1">
    <source>
        <dbReference type="SAM" id="Phobius"/>
    </source>
</evidence>
<gene>
    <name evidence="2" type="ORF">ACFOZ0_01660</name>
</gene>
<sequence length="175" mass="18745">MTTEPVPTPETTFPSSTGRTSLVALGSIVFVALGVWLLIEHATLKATLGGAAAVLFFGLCACLTIGRLLRRRPELVLTAEGLTHVMLGSIRWPEIAAVGIREIKVRTGSQRVIELVLHDPAAYLARAPRMARIAGKANLRLGYSPATISAITLPVDLDGVVAAMRRHHPGLTIRR</sequence>
<dbReference type="EMBL" id="JBHRWR010000002">
    <property type="protein sequence ID" value="MFC3572016.1"/>
    <property type="molecule type" value="Genomic_DNA"/>
</dbReference>
<protein>
    <submittedName>
        <fullName evidence="2">STM3941 family protein</fullName>
    </submittedName>
</protein>
<dbReference type="RefSeq" id="WP_310771586.1">
    <property type="nucleotide sequence ID" value="NZ_JBHRWR010000002.1"/>
</dbReference>
<dbReference type="NCBIfam" id="NF041635">
    <property type="entry name" value="STM3941_fam"/>
    <property type="match status" value="1"/>
</dbReference>
<name>A0ABV7S6T4_9ACTN</name>
<evidence type="ECO:0000313" key="2">
    <source>
        <dbReference type="EMBL" id="MFC3572016.1"/>
    </source>
</evidence>
<dbReference type="Proteomes" id="UP001595701">
    <property type="component" value="Unassembled WGS sequence"/>
</dbReference>
<keyword evidence="3" id="KW-1185">Reference proteome</keyword>